<feature type="transmembrane region" description="Helical" evidence="10">
    <location>
        <begin position="86"/>
        <end position="110"/>
    </location>
</feature>
<dbReference type="GO" id="GO:0004888">
    <property type="term" value="F:transmembrane signaling receptor activity"/>
    <property type="evidence" value="ECO:0007669"/>
    <property type="project" value="InterPro"/>
</dbReference>
<dbReference type="SUPFAM" id="SSF111352">
    <property type="entry name" value="Ammonium transporter"/>
    <property type="match status" value="1"/>
</dbReference>
<evidence type="ECO:0000313" key="15">
    <source>
        <dbReference type="Proteomes" id="UP000236959"/>
    </source>
</evidence>
<sequence>MRFVALAILTIWAFSSGALAAEPSVEDQLRQLRSMIESQQANADHMWTMTAAALVLLMQIGFLFLEAGMVRSKNSINVAQKNVTDFVLSVCLFYLAGFSIMFGSSIAGFLGAPGQLAALETASDWTYTFFVFQAVFVGTAATIVSGAVAERMKFSGYLVMSGALAVFIYPVFGHWAWGNLLLSDNTAWLADAGFIDFAGSTVVHSVGGWIGLAGIVVLGPRLGRFDENGQARTIHGHSMVLSAAGALILLVGWIGFNGGSTTAGTPDFAHIIANTLVAAAVGGVVGLIAGRFYDGLFLPVRSLNGMLGALVGITAGCDAVNLHGAMMIGAFCGVLVIVSEEILLRVFRLDDVVGAVSVHGVCGAIGTLLVALFAVEEKLAAANRFEQFIVQLEGVAVGFAWAFALSFVVFKLIDMLIGLRVTPEEEISGLNASEHGATLGTGALQEALYRITHLDKDLTRRLDDSGGDEAAELAQVINPFLDEIHKLVAGLSGQARSVAATSSSLEQLSGHFFSGSERVTSGSSELSEQATALSADSGNAADITGRILSDSQKVADASRAMADEMQEVSGIIGELVHSVGQVAGSANEASDVTEKANTLAASAKETMQALAVSSRQIEDIVGLIDGIADQTNLLALNATIEAARAGEAGRGFAIVAGEVKALAEQTQKATEEIRQRVVRMLADSDKANIGIDEVIDIIRLVNETMGGIAAAAGQQNADATRAAQRTSDVSDQASGLMESLTGINGDIGQIAEFTGKVASSARNSTDQAQQLRSEAQKNMDGVSSMKTAVGDLGTVAGALKTAVSTYRS</sequence>
<comment type="similarity">
    <text evidence="2">Belongs to the ammonia transporter channel (TC 1.A.11.2) family.</text>
</comment>
<keyword evidence="11" id="KW-0732">Signal</keyword>
<feature type="transmembrane region" description="Helical" evidence="10">
    <location>
        <begin position="239"/>
        <end position="256"/>
    </location>
</feature>
<comment type="similarity">
    <text evidence="8">Belongs to the methyl-accepting chemotaxis (MCP) protein family.</text>
</comment>
<gene>
    <name evidence="14" type="ORF">CLV41_101607</name>
</gene>
<keyword evidence="7" id="KW-0924">Ammonia transport</keyword>
<dbReference type="InterPro" id="IPR004090">
    <property type="entry name" value="Chemotax_Me-accpt_rcpt"/>
</dbReference>
<dbReference type="Gene3D" id="1.10.3430.10">
    <property type="entry name" value="Ammonium transporter AmtB like domains"/>
    <property type="match status" value="1"/>
</dbReference>
<feature type="transmembrane region" description="Helical" evidence="10">
    <location>
        <begin position="268"/>
        <end position="289"/>
    </location>
</feature>
<dbReference type="Pfam" id="PF00909">
    <property type="entry name" value="Ammonium_transp"/>
    <property type="match status" value="1"/>
</dbReference>
<feature type="domain" description="Methyl-accepting transducer" evidence="12">
    <location>
        <begin position="529"/>
        <end position="772"/>
    </location>
</feature>
<dbReference type="NCBIfam" id="TIGR00836">
    <property type="entry name" value="amt"/>
    <property type="match status" value="1"/>
</dbReference>
<dbReference type="PANTHER" id="PTHR11730">
    <property type="entry name" value="AMMONIUM TRANSPORTER"/>
    <property type="match status" value="1"/>
</dbReference>
<dbReference type="RefSeq" id="WP_103220777.1">
    <property type="nucleotide sequence ID" value="NZ_PPCN01000001.1"/>
</dbReference>
<dbReference type="PROSITE" id="PS50885">
    <property type="entry name" value="HAMP"/>
    <property type="match status" value="1"/>
</dbReference>
<feature type="chain" id="PRO_5015603493" evidence="11">
    <location>
        <begin position="21"/>
        <end position="808"/>
    </location>
</feature>
<dbReference type="PRINTS" id="PR00260">
    <property type="entry name" value="CHEMTRNSDUCR"/>
</dbReference>
<keyword evidence="3" id="KW-0813">Transport</keyword>
<dbReference type="GO" id="GO:0097272">
    <property type="term" value="P:ammonium homeostasis"/>
    <property type="evidence" value="ECO:0007669"/>
    <property type="project" value="TreeGrafter"/>
</dbReference>
<dbReference type="InterPro" id="IPR024041">
    <property type="entry name" value="NH4_transpt_AmtB-like_dom"/>
</dbReference>
<evidence type="ECO:0000256" key="9">
    <source>
        <dbReference type="PROSITE-ProRule" id="PRU00284"/>
    </source>
</evidence>
<dbReference type="SMART" id="SM00283">
    <property type="entry name" value="MA"/>
    <property type="match status" value="1"/>
</dbReference>
<evidence type="ECO:0000256" key="1">
    <source>
        <dbReference type="ARBA" id="ARBA00004141"/>
    </source>
</evidence>
<dbReference type="SUPFAM" id="SSF58104">
    <property type="entry name" value="Methyl-accepting chemotaxis protein (MCP) signaling domain"/>
    <property type="match status" value="1"/>
</dbReference>
<evidence type="ECO:0000256" key="6">
    <source>
        <dbReference type="ARBA" id="ARBA00023136"/>
    </source>
</evidence>
<keyword evidence="6 10" id="KW-0472">Membrane</keyword>
<evidence type="ECO:0000256" key="5">
    <source>
        <dbReference type="ARBA" id="ARBA00022989"/>
    </source>
</evidence>
<dbReference type="InterPro" id="IPR001905">
    <property type="entry name" value="Ammonium_transpt"/>
</dbReference>
<evidence type="ECO:0000259" key="12">
    <source>
        <dbReference type="PROSITE" id="PS50111"/>
    </source>
</evidence>
<evidence type="ECO:0000256" key="4">
    <source>
        <dbReference type="ARBA" id="ARBA00022692"/>
    </source>
</evidence>
<keyword evidence="15" id="KW-1185">Reference proteome</keyword>
<dbReference type="EMBL" id="PPCN01000001">
    <property type="protein sequence ID" value="POF34155.1"/>
    <property type="molecule type" value="Genomic_DNA"/>
</dbReference>
<keyword evidence="5 10" id="KW-1133">Transmembrane helix</keyword>
<dbReference type="OrthoDB" id="9814202at2"/>
<evidence type="ECO:0000313" key="14">
    <source>
        <dbReference type="EMBL" id="POF34155.1"/>
    </source>
</evidence>
<proteinExistence type="inferred from homology"/>
<keyword evidence="4 10" id="KW-0812">Transmembrane</keyword>
<evidence type="ECO:0000256" key="2">
    <source>
        <dbReference type="ARBA" id="ARBA00005887"/>
    </source>
</evidence>
<feature type="transmembrane region" description="Helical" evidence="10">
    <location>
        <begin position="130"/>
        <end position="149"/>
    </location>
</feature>
<comment type="subcellular location">
    <subcellularLocation>
        <location evidence="1">Membrane</location>
        <topology evidence="1">Multi-pass membrane protein</topology>
    </subcellularLocation>
</comment>
<organism evidence="14 15">
    <name type="scientific">Roseibium marinum</name>
    <dbReference type="NCBI Taxonomy" id="281252"/>
    <lineage>
        <taxon>Bacteria</taxon>
        <taxon>Pseudomonadati</taxon>
        <taxon>Pseudomonadota</taxon>
        <taxon>Alphaproteobacteria</taxon>
        <taxon>Hyphomicrobiales</taxon>
        <taxon>Stappiaceae</taxon>
        <taxon>Roseibium</taxon>
    </lineage>
</organism>
<feature type="transmembrane region" description="Helical" evidence="10">
    <location>
        <begin position="44"/>
        <end position="65"/>
    </location>
</feature>
<dbReference type="Gene3D" id="1.10.287.950">
    <property type="entry name" value="Methyl-accepting chemotaxis protein"/>
    <property type="match status" value="1"/>
</dbReference>
<evidence type="ECO:0000256" key="3">
    <source>
        <dbReference type="ARBA" id="ARBA00022448"/>
    </source>
</evidence>
<accession>A0A2S3V2M5</accession>
<dbReference type="GO" id="GO:0007165">
    <property type="term" value="P:signal transduction"/>
    <property type="evidence" value="ECO:0007669"/>
    <property type="project" value="UniProtKB-KW"/>
</dbReference>
<feature type="transmembrane region" description="Helical" evidence="10">
    <location>
        <begin position="197"/>
        <end position="218"/>
    </location>
</feature>
<dbReference type="InterPro" id="IPR003660">
    <property type="entry name" value="HAMP_dom"/>
</dbReference>
<dbReference type="InterPro" id="IPR018047">
    <property type="entry name" value="Ammonium_transpt_CS"/>
</dbReference>
<dbReference type="GO" id="GO:0016020">
    <property type="term" value="C:membrane"/>
    <property type="evidence" value="ECO:0007669"/>
    <property type="project" value="UniProtKB-SubCell"/>
</dbReference>
<reference evidence="14 15" key="1">
    <citation type="submission" date="2018-01" db="EMBL/GenBank/DDBJ databases">
        <title>Genomic Encyclopedia of Archaeal and Bacterial Type Strains, Phase II (KMG-II): from individual species to whole genera.</title>
        <authorList>
            <person name="Goeker M."/>
        </authorList>
    </citation>
    <scope>NUCLEOTIDE SEQUENCE [LARGE SCALE GENOMIC DNA]</scope>
    <source>
        <strain evidence="14 15">DSM 17023</strain>
    </source>
</reference>
<comment type="caution">
    <text evidence="14">The sequence shown here is derived from an EMBL/GenBank/DDBJ whole genome shotgun (WGS) entry which is preliminary data.</text>
</comment>
<feature type="transmembrane region" description="Helical" evidence="10">
    <location>
        <begin position="156"/>
        <end position="177"/>
    </location>
</feature>
<evidence type="ECO:0000256" key="10">
    <source>
        <dbReference type="SAM" id="Phobius"/>
    </source>
</evidence>
<dbReference type="Proteomes" id="UP000236959">
    <property type="component" value="Unassembled WGS sequence"/>
</dbReference>
<dbReference type="GO" id="GO:0008519">
    <property type="term" value="F:ammonium channel activity"/>
    <property type="evidence" value="ECO:0007669"/>
    <property type="project" value="InterPro"/>
</dbReference>
<keyword evidence="9" id="KW-0807">Transducer</keyword>
<name>A0A2S3V2M5_9HYPH</name>
<protein>
    <submittedName>
        <fullName evidence="14">Amt family ammonium transporter</fullName>
    </submittedName>
</protein>
<feature type="domain" description="HAMP" evidence="13">
    <location>
        <begin position="443"/>
        <end position="489"/>
    </location>
</feature>
<dbReference type="InterPro" id="IPR029020">
    <property type="entry name" value="Ammonium/urea_transptr"/>
</dbReference>
<evidence type="ECO:0000256" key="11">
    <source>
        <dbReference type="SAM" id="SignalP"/>
    </source>
</evidence>
<dbReference type="AlphaFoldDB" id="A0A2S3V2M5"/>
<evidence type="ECO:0000256" key="7">
    <source>
        <dbReference type="ARBA" id="ARBA00023177"/>
    </source>
</evidence>
<feature type="signal peptide" evidence="11">
    <location>
        <begin position="1"/>
        <end position="20"/>
    </location>
</feature>
<dbReference type="PROSITE" id="PS01219">
    <property type="entry name" value="AMMONIUM_TRANSP"/>
    <property type="match status" value="1"/>
</dbReference>
<evidence type="ECO:0000256" key="8">
    <source>
        <dbReference type="ARBA" id="ARBA00029447"/>
    </source>
</evidence>
<feature type="transmembrane region" description="Helical" evidence="10">
    <location>
        <begin position="352"/>
        <end position="375"/>
    </location>
</feature>
<dbReference type="InterPro" id="IPR004089">
    <property type="entry name" value="MCPsignal_dom"/>
</dbReference>
<evidence type="ECO:0000259" key="13">
    <source>
        <dbReference type="PROSITE" id="PS50885"/>
    </source>
</evidence>
<dbReference type="GO" id="GO:0006935">
    <property type="term" value="P:chemotaxis"/>
    <property type="evidence" value="ECO:0007669"/>
    <property type="project" value="InterPro"/>
</dbReference>
<dbReference type="Pfam" id="PF00015">
    <property type="entry name" value="MCPsignal"/>
    <property type="match status" value="1"/>
</dbReference>
<feature type="transmembrane region" description="Helical" evidence="10">
    <location>
        <begin position="322"/>
        <end position="340"/>
    </location>
</feature>
<feature type="transmembrane region" description="Helical" evidence="10">
    <location>
        <begin position="395"/>
        <end position="413"/>
    </location>
</feature>
<dbReference type="PROSITE" id="PS50111">
    <property type="entry name" value="CHEMOTAXIS_TRANSDUC_2"/>
    <property type="match status" value="1"/>
</dbReference>
<dbReference type="PANTHER" id="PTHR11730:SF6">
    <property type="entry name" value="AMMONIUM TRANSPORTER"/>
    <property type="match status" value="1"/>
</dbReference>